<feature type="transmembrane region" description="Helical" evidence="1">
    <location>
        <begin position="124"/>
        <end position="146"/>
    </location>
</feature>
<organism evidence="2 3">
    <name type="scientific">Sulfobacillus benefaciens</name>
    <dbReference type="NCBI Taxonomy" id="453960"/>
    <lineage>
        <taxon>Bacteria</taxon>
        <taxon>Bacillati</taxon>
        <taxon>Bacillota</taxon>
        <taxon>Clostridia</taxon>
        <taxon>Eubacteriales</taxon>
        <taxon>Clostridiales Family XVII. Incertae Sedis</taxon>
        <taxon>Sulfobacillus</taxon>
    </lineage>
</organism>
<comment type="caution">
    <text evidence="2">The sequence shown here is derived from an EMBL/GenBank/DDBJ whole genome shotgun (WGS) entry which is preliminary data.</text>
</comment>
<sequence length="158" mass="17836">MSVLWLVPISYAIHLVEETPRFIPWTKKYSWLFTDRFTMPLFIFGNALFMLYVLISVSLAITIHKPWALLLGVSTASCIFSNFLLHAVLTLWSGEYSPGIVTAGSIYVPVSLYVYISLGNQLNANTFIGSVIIGFAVMYIPQLNAIRIANLDRKKRDQ</sequence>
<dbReference type="AlphaFoldDB" id="A0A2T2WST3"/>
<gene>
    <name evidence="2" type="ORF">C7B43_17210</name>
</gene>
<reference evidence="2 3" key="1">
    <citation type="journal article" date="2014" name="BMC Genomics">
        <title>Comparison of environmental and isolate Sulfobacillus genomes reveals diverse carbon, sulfur, nitrogen, and hydrogen metabolisms.</title>
        <authorList>
            <person name="Justice N.B."/>
            <person name="Norman A."/>
            <person name="Brown C.T."/>
            <person name="Singh A."/>
            <person name="Thomas B.C."/>
            <person name="Banfield J.F."/>
        </authorList>
    </citation>
    <scope>NUCLEOTIDE SEQUENCE [LARGE SCALE GENOMIC DNA]</scope>
    <source>
        <strain evidence="2">AMDSBA1</strain>
    </source>
</reference>
<dbReference type="Pfam" id="PF13787">
    <property type="entry name" value="HXXEE"/>
    <property type="match status" value="1"/>
</dbReference>
<evidence type="ECO:0000313" key="2">
    <source>
        <dbReference type="EMBL" id="PSR25304.1"/>
    </source>
</evidence>
<feature type="transmembrane region" description="Helical" evidence="1">
    <location>
        <begin position="37"/>
        <end position="61"/>
    </location>
</feature>
<proteinExistence type="predicted"/>
<feature type="transmembrane region" description="Helical" evidence="1">
    <location>
        <begin position="67"/>
        <end position="92"/>
    </location>
</feature>
<feature type="transmembrane region" description="Helical" evidence="1">
    <location>
        <begin position="99"/>
        <end position="118"/>
    </location>
</feature>
<dbReference type="Proteomes" id="UP000242699">
    <property type="component" value="Unassembled WGS sequence"/>
</dbReference>
<protein>
    <submittedName>
        <fullName evidence="2">HXXEE domain-containing protein</fullName>
    </submittedName>
</protein>
<accession>A0A2T2WST3</accession>
<dbReference type="InterPro" id="IPR025671">
    <property type="entry name" value="HXXEE"/>
</dbReference>
<keyword evidence="1" id="KW-0472">Membrane</keyword>
<dbReference type="EMBL" id="PXYT01000057">
    <property type="protein sequence ID" value="PSR25304.1"/>
    <property type="molecule type" value="Genomic_DNA"/>
</dbReference>
<name>A0A2T2WST3_9FIRM</name>
<keyword evidence="1" id="KW-0812">Transmembrane</keyword>
<keyword evidence="1" id="KW-1133">Transmembrane helix</keyword>
<evidence type="ECO:0000256" key="1">
    <source>
        <dbReference type="SAM" id="Phobius"/>
    </source>
</evidence>
<evidence type="ECO:0000313" key="3">
    <source>
        <dbReference type="Proteomes" id="UP000242699"/>
    </source>
</evidence>